<protein>
    <submittedName>
        <fullName evidence="1">Uncharacterized protein</fullName>
    </submittedName>
</protein>
<proteinExistence type="predicted"/>
<dbReference type="Proteomes" id="UP001139028">
    <property type="component" value="Unassembled WGS sequence"/>
</dbReference>
<name>A0A9X2ER27_9GAMM</name>
<evidence type="ECO:0000313" key="2">
    <source>
        <dbReference type="Proteomes" id="UP001139028"/>
    </source>
</evidence>
<keyword evidence="2" id="KW-1185">Reference proteome</keyword>
<comment type="caution">
    <text evidence="1">The sequence shown here is derived from an EMBL/GenBank/DDBJ whole genome shotgun (WGS) entry which is preliminary data.</text>
</comment>
<organism evidence="1 2">
    <name type="scientific">Microbulbifer okhotskensis</name>
    <dbReference type="NCBI Taxonomy" id="2926617"/>
    <lineage>
        <taxon>Bacteria</taxon>
        <taxon>Pseudomonadati</taxon>
        <taxon>Pseudomonadota</taxon>
        <taxon>Gammaproteobacteria</taxon>
        <taxon>Cellvibrionales</taxon>
        <taxon>Microbulbiferaceae</taxon>
        <taxon>Microbulbifer</taxon>
    </lineage>
</organism>
<dbReference type="RefSeq" id="WP_252465469.1">
    <property type="nucleotide sequence ID" value="NZ_JALBWM010000018.1"/>
</dbReference>
<dbReference type="EMBL" id="JALBWM010000018">
    <property type="protein sequence ID" value="MCO1334008.1"/>
    <property type="molecule type" value="Genomic_DNA"/>
</dbReference>
<reference evidence="1" key="1">
    <citation type="journal article" date="2022" name="Arch. Microbiol.">
        <title>Microbulbifer okhotskensis sp. nov., isolated from a deep bottom sediment of the Okhotsk Sea.</title>
        <authorList>
            <person name="Romanenko L."/>
            <person name="Kurilenko V."/>
            <person name="Otstavnykh N."/>
            <person name="Velansky P."/>
            <person name="Isaeva M."/>
            <person name="Mikhailov V."/>
        </authorList>
    </citation>
    <scope>NUCLEOTIDE SEQUENCE</scope>
    <source>
        <strain evidence="1">OS29</strain>
    </source>
</reference>
<sequence>MPSFSPLNDVPGLEAWQFAYNIDDGHSAGTIVRATVTQAAEPATADAQAAAVLKCTIAVIDDQNNVQTDGAGDAMDKVYVATQTLQTDAGQTVNVADHVADLVSDCIVEVANRLAVHSSIAAMAIPSG</sequence>
<evidence type="ECO:0000313" key="1">
    <source>
        <dbReference type="EMBL" id="MCO1334008.1"/>
    </source>
</evidence>
<dbReference type="AlphaFoldDB" id="A0A9X2ER27"/>
<gene>
    <name evidence="1" type="ORF">MO867_06600</name>
</gene>
<accession>A0A9X2ER27</accession>